<comment type="subcellular location">
    <subcellularLocation>
        <location evidence="1">Secreted</location>
    </subcellularLocation>
</comment>
<feature type="signal peptide" evidence="5">
    <location>
        <begin position="1"/>
        <end position="28"/>
    </location>
</feature>
<dbReference type="EMBL" id="JAIZAY010000006">
    <property type="protein sequence ID" value="KAJ8040213.1"/>
    <property type="molecule type" value="Genomic_DNA"/>
</dbReference>
<dbReference type="OrthoDB" id="6093351at2759"/>
<dbReference type="GO" id="GO:0005576">
    <property type="term" value="C:extracellular region"/>
    <property type="evidence" value="ECO:0007669"/>
    <property type="project" value="UniProtKB-SubCell"/>
</dbReference>
<accession>A0A9Q1HCC1</accession>
<dbReference type="Proteomes" id="UP001152320">
    <property type="component" value="Chromosome 6"/>
</dbReference>
<proteinExistence type="inferred from homology"/>
<comment type="caution">
    <text evidence="6">The sequence shown here is derived from an EMBL/GenBank/DDBJ whole genome shotgun (WGS) entry which is preliminary data.</text>
</comment>
<evidence type="ECO:0000256" key="4">
    <source>
        <dbReference type="ARBA" id="ARBA00022729"/>
    </source>
</evidence>
<evidence type="ECO:0000256" key="2">
    <source>
        <dbReference type="ARBA" id="ARBA00007236"/>
    </source>
</evidence>
<dbReference type="Pfam" id="PF06083">
    <property type="entry name" value="IL17"/>
    <property type="match status" value="1"/>
</dbReference>
<dbReference type="AlphaFoldDB" id="A0A9Q1HCC1"/>
<reference evidence="6" key="1">
    <citation type="submission" date="2021-10" db="EMBL/GenBank/DDBJ databases">
        <title>Tropical sea cucumber genome reveals ecological adaptation and Cuvierian tubules defense mechanism.</title>
        <authorList>
            <person name="Chen T."/>
        </authorList>
    </citation>
    <scope>NUCLEOTIDE SEQUENCE</scope>
    <source>
        <strain evidence="6">Nanhai2018</strain>
        <tissue evidence="6">Muscle</tissue>
    </source>
</reference>
<evidence type="ECO:0000256" key="5">
    <source>
        <dbReference type="SAM" id="SignalP"/>
    </source>
</evidence>
<gene>
    <name evidence="6" type="ORF">HOLleu_14442</name>
</gene>
<keyword evidence="7" id="KW-1185">Reference proteome</keyword>
<keyword evidence="3" id="KW-0964">Secreted</keyword>
<feature type="chain" id="PRO_5040187228" evidence="5">
    <location>
        <begin position="29"/>
        <end position="196"/>
    </location>
</feature>
<organism evidence="6 7">
    <name type="scientific">Holothuria leucospilota</name>
    <name type="common">Black long sea cucumber</name>
    <name type="synonym">Mertensiothuria leucospilota</name>
    <dbReference type="NCBI Taxonomy" id="206669"/>
    <lineage>
        <taxon>Eukaryota</taxon>
        <taxon>Metazoa</taxon>
        <taxon>Echinodermata</taxon>
        <taxon>Eleutherozoa</taxon>
        <taxon>Echinozoa</taxon>
        <taxon>Holothuroidea</taxon>
        <taxon>Aspidochirotacea</taxon>
        <taxon>Aspidochirotida</taxon>
        <taxon>Holothuriidae</taxon>
        <taxon>Holothuria</taxon>
    </lineage>
</organism>
<dbReference type="SUPFAM" id="SSF57501">
    <property type="entry name" value="Cystine-knot cytokines"/>
    <property type="match status" value="1"/>
</dbReference>
<evidence type="ECO:0000313" key="6">
    <source>
        <dbReference type="EMBL" id="KAJ8040213.1"/>
    </source>
</evidence>
<comment type="similarity">
    <text evidence="2">Belongs to the IL-17 family.</text>
</comment>
<sequence length="196" mass="22357">MNIDDGWTPNSVTNVFIVTMVTWLTTEASPILPSIGECQFPDAITYDHYLSTKNLFYPYEPVYGVQLFNETEEQRQDITVKKNPYSDVESKDKHCPSNGEPLNNLYKHNPDAASLCPWYYDIDHDPDRIPTTISVAKCKCNSCLSPYDGKVQYDQACQEVTYRLKVLKRRGCQNGLFNYVVEDEEVAVACACMRNA</sequence>
<dbReference type="Gene3D" id="2.10.90.10">
    <property type="entry name" value="Cystine-knot cytokines"/>
    <property type="match status" value="1"/>
</dbReference>
<evidence type="ECO:0000256" key="1">
    <source>
        <dbReference type="ARBA" id="ARBA00004613"/>
    </source>
</evidence>
<dbReference type="GO" id="GO:0005125">
    <property type="term" value="F:cytokine activity"/>
    <property type="evidence" value="ECO:0007669"/>
    <property type="project" value="InterPro"/>
</dbReference>
<dbReference type="InterPro" id="IPR010345">
    <property type="entry name" value="IL-17_fam"/>
</dbReference>
<evidence type="ECO:0000313" key="7">
    <source>
        <dbReference type="Proteomes" id="UP001152320"/>
    </source>
</evidence>
<dbReference type="InterPro" id="IPR029034">
    <property type="entry name" value="Cystine-knot_cytokine"/>
</dbReference>
<evidence type="ECO:0000256" key="3">
    <source>
        <dbReference type="ARBA" id="ARBA00022525"/>
    </source>
</evidence>
<protein>
    <submittedName>
        <fullName evidence="6">Interleukin-17B</fullName>
    </submittedName>
</protein>
<name>A0A9Q1HCC1_HOLLE</name>
<keyword evidence="4 5" id="KW-0732">Signal</keyword>